<comment type="caution">
    <text evidence="1">The sequence shown here is derived from an EMBL/GenBank/DDBJ whole genome shotgun (WGS) entry which is preliminary data.</text>
</comment>
<accession>A0A6G0YZS2</accession>
<proteinExistence type="predicted"/>
<evidence type="ECO:0000313" key="1">
    <source>
        <dbReference type="EMBL" id="KAF0763504.1"/>
    </source>
</evidence>
<protein>
    <submittedName>
        <fullName evidence="1">Uncharacterized protein</fullName>
    </submittedName>
</protein>
<keyword evidence="2" id="KW-1185">Reference proteome</keyword>
<dbReference type="Proteomes" id="UP000478052">
    <property type="component" value="Unassembled WGS sequence"/>
</dbReference>
<dbReference type="EMBL" id="VUJU01001868">
    <property type="protein sequence ID" value="KAF0763504.1"/>
    <property type="molecule type" value="Genomic_DNA"/>
</dbReference>
<name>A0A6G0YZS2_APHCR</name>
<organism evidence="1 2">
    <name type="scientific">Aphis craccivora</name>
    <name type="common">Cowpea aphid</name>
    <dbReference type="NCBI Taxonomy" id="307492"/>
    <lineage>
        <taxon>Eukaryota</taxon>
        <taxon>Metazoa</taxon>
        <taxon>Ecdysozoa</taxon>
        <taxon>Arthropoda</taxon>
        <taxon>Hexapoda</taxon>
        <taxon>Insecta</taxon>
        <taxon>Pterygota</taxon>
        <taxon>Neoptera</taxon>
        <taxon>Paraneoptera</taxon>
        <taxon>Hemiptera</taxon>
        <taxon>Sternorrhyncha</taxon>
        <taxon>Aphidomorpha</taxon>
        <taxon>Aphidoidea</taxon>
        <taxon>Aphididae</taxon>
        <taxon>Aphidini</taxon>
        <taxon>Aphis</taxon>
        <taxon>Aphis</taxon>
    </lineage>
</organism>
<sequence length="124" mass="14472">MPSYTKIRTNTMANLQTPPCLLSKPHKNQKKSIGIPDNIFETLSPIIDHSMNRLERCITVTRFKLYTNIQQPTDTNYNIKTLQYYNFYLQTRYSNLARNSRLTHFKSSLSSVITNFQHIIVTGQ</sequence>
<evidence type="ECO:0000313" key="2">
    <source>
        <dbReference type="Proteomes" id="UP000478052"/>
    </source>
</evidence>
<feature type="non-terminal residue" evidence="1">
    <location>
        <position position="124"/>
    </location>
</feature>
<gene>
    <name evidence="1" type="ORF">FWK35_00015486</name>
</gene>
<dbReference type="AlphaFoldDB" id="A0A6G0YZS2"/>
<reference evidence="1 2" key="1">
    <citation type="submission" date="2019-08" db="EMBL/GenBank/DDBJ databases">
        <title>Whole genome of Aphis craccivora.</title>
        <authorList>
            <person name="Voronova N.V."/>
            <person name="Shulinski R.S."/>
            <person name="Bandarenka Y.V."/>
            <person name="Zhorov D.G."/>
            <person name="Warner D."/>
        </authorList>
    </citation>
    <scope>NUCLEOTIDE SEQUENCE [LARGE SCALE GENOMIC DNA]</scope>
    <source>
        <strain evidence="1">180601</strain>
        <tissue evidence="1">Whole Body</tissue>
    </source>
</reference>